<dbReference type="GO" id="GO:0031012">
    <property type="term" value="C:extracellular matrix"/>
    <property type="evidence" value="ECO:0007669"/>
    <property type="project" value="TreeGrafter"/>
</dbReference>
<dbReference type="GO" id="GO:0061343">
    <property type="term" value="P:cell adhesion involved in heart morphogenesis"/>
    <property type="evidence" value="ECO:0007669"/>
    <property type="project" value="TreeGrafter"/>
</dbReference>
<dbReference type="PANTHER" id="PTHR33395">
    <property type="entry name" value="TRANSCRIPTASE, PUTATIVE-RELATED-RELATED"/>
    <property type="match status" value="1"/>
</dbReference>
<organism evidence="2 3">
    <name type="scientific">Petrolisthes manimaculis</name>
    <dbReference type="NCBI Taxonomy" id="1843537"/>
    <lineage>
        <taxon>Eukaryota</taxon>
        <taxon>Metazoa</taxon>
        <taxon>Ecdysozoa</taxon>
        <taxon>Arthropoda</taxon>
        <taxon>Crustacea</taxon>
        <taxon>Multicrustacea</taxon>
        <taxon>Malacostraca</taxon>
        <taxon>Eumalacostraca</taxon>
        <taxon>Eucarida</taxon>
        <taxon>Decapoda</taxon>
        <taxon>Pleocyemata</taxon>
        <taxon>Anomura</taxon>
        <taxon>Galatheoidea</taxon>
        <taxon>Porcellanidae</taxon>
        <taxon>Petrolisthes</taxon>
    </lineage>
</organism>
<dbReference type="AlphaFoldDB" id="A0AAE1UJ10"/>
<keyword evidence="3" id="KW-1185">Reference proteome</keyword>
<gene>
    <name evidence="2" type="ORF">Pmani_007098</name>
</gene>
<feature type="coiled-coil region" evidence="1">
    <location>
        <begin position="169"/>
        <end position="196"/>
    </location>
</feature>
<name>A0AAE1UJ10_9EUCA</name>
<evidence type="ECO:0000313" key="2">
    <source>
        <dbReference type="EMBL" id="KAK4322146.1"/>
    </source>
</evidence>
<dbReference type="EMBL" id="JAWZYT010000534">
    <property type="protein sequence ID" value="KAK4322146.1"/>
    <property type="molecule type" value="Genomic_DNA"/>
</dbReference>
<dbReference type="PANTHER" id="PTHR33395:SF21">
    <property type="entry name" value="PERICARDIN"/>
    <property type="match status" value="1"/>
</dbReference>
<proteinExistence type="predicted"/>
<dbReference type="Proteomes" id="UP001292094">
    <property type="component" value="Unassembled WGS sequence"/>
</dbReference>
<comment type="caution">
    <text evidence="2">The sequence shown here is derived from an EMBL/GenBank/DDBJ whole genome shotgun (WGS) entry which is preliminary data.</text>
</comment>
<accession>A0AAE1UJ10</accession>
<keyword evidence="1" id="KW-0175">Coiled coil</keyword>
<evidence type="ECO:0000256" key="1">
    <source>
        <dbReference type="SAM" id="Coils"/>
    </source>
</evidence>
<evidence type="ECO:0000313" key="3">
    <source>
        <dbReference type="Proteomes" id="UP001292094"/>
    </source>
</evidence>
<sequence length="228" mass="27321">MFLEKVRDCFLIQHIQDITRKREDDKGSTLDLIFSNDETIIEDLSVDTSLGKSDHGCISFYCDVEELQETNRKTIYMYEKADYDKIRQRLDVDWEKFFEADTDIEGKWTKFKEKILSAVEECVPKRIVKEGCTKRRLNKNLPMNRKLWNKIKRKQRLWEQMNKLENSENDMEKRQYADISKEYKRVNNQVRRETRKAVKKKEPEVARLILSRTDPQGCGSFRVHCCHI</sequence>
<reference evidence="2" key="1">
    <citation type="submission" date="2023-11" db="EMBL/GenBank/DDBJ databases">
        <title>Genome assemblies of two species of porcelain crab, Petrolisthes cinctipes and Petrolisthes manimaculis (Anomura: Porcellanidae).</title>
        <authorList>
            <person name="Angst P."/>
        </authorList>
    </citation>
    <scope>NUCLEOTIDE SEQUENCE</scope>
    <source>
        <strain evidence="2">PB745_02</strain>
        <tissue evidence="2">Gill</tissue>
    </source>
</reference>
<dbReference type="GO" id="GO:0007508">
    <property type="term" value="P:larval heart development"/>
    <property type="evidence" value="ECO:0007669"/>
    <property type="project" value="TreeGrafter"/>
</dbReference>
<protein>
    <submittedName>
        <fullName evidence="2">Uncharacterized protein</fullName>
    </submittedName>
</protein>